<sequence>MKFRYLLAPITAAVILSGCATSQQNVTETEEFKELMSRQAQLTAENNRLEELLNESSQSSLLPPNAKPNHCYARVVVPAVYETETETVLVAEESERVTVIPAQYETVTERVVVEEAYEELRVIPATYKTVTEQVLVSEASTELRTIPAEYRTVTEEVMVSPAYTTWEKGRGAIERIDQATGEIMCLVEVPAEYKTVTRQELVSPERTVEVDVPAQYKTVTRRVVDQPARTEKVTVPAVYETVEVVREVRKPQKQVTKIPAEYAEVTKQRMVSDADLEWREILCETNTTEDVVRRLQLALEQKGYDPVWIDGVYGDRTRNAVIQYQQDNGLPYGQLTMGTLQHMGVEL</sequence>
<reference evidence="4 5" key="2">
    <citation type="submission" date="2020-06" db="EMBL/GenBank/DDBJ databases">
        <title>Halomonas songnenensis sp. nov., a moderately halophilic bacterium isolated from saline and alkaline soils.</title>
        <authorList>
            <person name="Jiang J."/>
            <person name="Pan Y."/>
        </authorList>
    </citation>
    <scope>NUCLEOTIDE SEQUENCE [LARGE SCALE GENOMIC DNA]</scope>
    <source>
        <strain evidence="4 5">TBZ9</strain>
    </source>
</reference>
<accession>A0A7Y3TWJ1</accession>
<evidence type="ECO:0000313" key="5">
    <source>
        <dbReference type="Proteomes" id="UP000588806"/>
    </source>
</evidence>
<comment type="caution">
    <text evidence="4">The sequence shown here is derived from an EMBL/GenBank/DDBJ whole genome shotgun (WGS) entry which is preliminary data.</text>
</comment>
<feature type="signal peptide" evidence="2">
    <location>
        <begin position="1"/>
        <end position="22"/>
    </location>
</feature>
<dbReference type="SUPFAM" id="SSF47090">
    <property type="entry name" value="PGBD-like"/>
    <property type="match status" value="1"/>
</dbReference>
<gene>
    <name evidence="4" type="ORF">HLB35_06880</name>
</gene>
<dbReference type="Pfam" id="PF01471">
    <property type="entry name" value="PG_binding_1"/>
    <property type="match status" value="1"/>
</dbReference>
<name>A0A7Y3TWJ1_9GAMM</name>
<dbReference type="InterPro" id="IPR002477">
    <property type="entry name" value="Peptidoglycan-bd-like"/>
</dbReference>
<keyword evidence="1" id="KW-0175">Coiled coil</keyword>
<dbReference type="Gene3D" id="1.10.101.10">
    <property type="entry name" value="PGBD-like superfamily/PGBD"/>
    <property type="match status" value="1"/>
</dbReference>
<dbReference type="PROSITE" id="PS51257">
    <property type="entry name" value="PROKAR_LIPOPROTEIN"/>
    <property type="match status" value="1"/>
</dbReference>
<protein>
    <submittedName>
        <fullName evidence="4">Peptidoglycan-binding protein</fullName>
    </submittedName>
</protein>
<dbReference type="RefSeq" id="WP_171702006.1">
    <property type="nucleotide sequence ID" value="NZ_JABFHI010000002.1"/>
</dbReference>
<evidence type="ECO:0000256" key="1">
    <source>
        <dbReference type="SAM" id="Coils"/>
    </source>
</evidence>
<keyword evidence="2" id="KW-0732">Signal</keyword>
<evidence type="ECO:0000256" key="2">
    <source>
        <dbReference type="SAM" id="SignalP"/>
    </source>
</evidence>
<organism evidence="4 5">
    <name type="scientific">Vreelandella azerica</name>
    <dbReference type="NCBI Taxonomy" id="2732867"/>
    <lineage>
        <taxon>Bacteria</taxon>
        <taxon>Pseudomonadati</taxon>
        <taxon>Pseudomonadota</taxon>
        <taxon>Gammaproteobacteria</taxon>
        <taxon>Oceanospirillales</taxon>
        <taxon>Halomonadaceae</taxon>
        <taxon>Vreelandella</taxon>
    </lineage>
</organism>
<evidence type="ECO:0000313" key="4">
    <source>
        <dbReference type="EMBL" id="NOG31562.1"/>
    </source>
</evidence>
<dbReference type="AlphaFoldDB" id="A0A7Y3TWJ1"/>
<reference evidence="4 5" key="1">
    <citation type="submission" date="2020-05" db="EMBL/GenBank/DDBJ databases">
        <authorList>
            <person name="Ruan W."/>
            <person name="Jeon C.O."/>
            <person name="Chun B.H."/>
        </authorList>
    </citation>
    <scope>NUCLEOTIDE SEQUENCE [LARGE SCALE GENOMIC DNA]</scope>
    <source>
        <strain evidence="4 5">TBZ9</strain>
    </source>
</reference>
<dbReference type="Proteomes" id="UP000588806">
    <property type="component" value="Unassembled WGS sequence"/>
</dbReference>
<proteinExistence type="predicted"/>
<dbReference type="InterPro" id="IPR036365">
    <property type="entry name" value="PGBD-like_sf"/>
</dbReference>
<evidence type="ECO:0000259" key="3">
    <source>
        <dbReference type="Pfam" id="PF01471"/>
    </source>
</evidence>
<feature type="coiled-coil region" evidence="1">
    <location>
        <begin position="32"/>
        <end position="59"/>
    </location>
</feature>
<feature type="domain" description="Peptidoglycan binding-like" evidence="3">
    <location>
        <begin position="290"/>
        <end position="343"/>
    </location>
</feature>
<keyword evidence="5" id="KW-1185">Reference proteome</keyword>
<dbReference type="InterPro" id="IPR036366">
    <property type="entry name" value="PGBDSf"/>
</dbReference>
<dbReference type="EMBL" id="JABFHI010000002">
    <property type="protein sequence ID" value="NOG31562.1"/>
    <property type="molecule type" value="Genomic_DNA"/>
</dbReference>
<feature type="chain" id="PRO_5030966839" evidence="2">
    <location>
        <begin position="23"/>
        <end position="347"/>
    </location>
</feature>